<evidence type="ECO:0000313" key="1">
    <source>
        <dbReference type="EMBL" id="OIQ73712.1"/>
    </source>
</evidence>
<gene>
    <name evidence="1" type="ORF">GALL_446500</name>
</gene>
<dbReference type="AlphaFoldDB" id="A0A1J5PSC8"/>
<proteinExistence type="predicted"/>
<dbReference type="EMBL" id="MLJW01002765">
    <property type="protein sequence ID" value="OIQ73712.1"/>
    <property type="molecule type" value="Genomic_DNA"/>
</dbReference>
<protein>
    <submittedName>
        <fullName evidence="1">Uncharacterized protein</fullName>
    </submittedName>
</protein>
<reference evidence="1" key="1">
    <citation type="submission" date="2016-10" db="EMBL/GenBank/DDBJ databases">
        <title>Sequence of Gallionella enrichment culture.</title>
        <authorList>
            <person name="Poehlein A."/>
            <person name="Muehling M."/>
            <person name="Daniel R."/>
        </authorList>
    </citation>
    <scope>NUCLEOTIDE SEQUENCE</scope>
</reference>
<dbReference type="AntiFam" id="ANF00095">
    <property type="entry name" value="Shadow ORF (opposite ABC transporters)"/>
</dbReference>
<organism evidence="1">
    <name type="scientific">mine drainage metagenome</name>
    <dbReference type="NCBI Taxonomy" id="410659"/>
    <lineage>
        <taxon>unclassified sequences</taxon>
        <taxon>metagenomes</taxon>
        <taxon>ecological metagenomes</taxon>
    </lineage>
</organism>
<comment type="caution">
    <text evidence="1">The sequence shown here is derived from an EMBL/GenBank/DDBJ whole genome shotgun (WGS) entry which is preliminary data.</text>
</comment>
<sequence length="187" mass="19897">MQLVLQPGTGEGVERAEWLVHQQHLGFHGQSPGDAHALLHAAGNFMRVPVRCVRQADELQRSMGAGLELLRAFSGCEHALHAEMHVAEAGQPGQQRVILEHHRAIRPGRGNFAAIADHHAGTRQGEAGEEVEQGALAAAGVADQADELPAGDVEIDVAQGVEGAACGVENHVDPFDDDMAVHARFLE</sequence>
<accession>A0A1J5PSC8</accession>
<name>A0A1J5PSC8_9ZZZZ</name>